<keyword evidence="2" id="KW-0804">Transcription</keyword>
<dbReference type="SUPFAM" id="SSF47095">
    <property type="entry name" value="HMG-box"/>
    <property type="match status" value="1"/>
</dbReference>
<dbReference type="GO" id="GO:0005634">
    <property type="term" value="C:nucleus"/>
    <property type="evidence" value="ECO:0007669"/>
    <property type="project" value="UniProtKB-UniRule"/>
</dbReference>
<keyword evidence="3" id="KW-0539">Nucleus</keyword>
<gene>
    <name evidence="6" type="ORF">GGX14DRAFT_373003</name>
</gene>
<dbReference type="PROSITE" id="PS50118">
    <property type="entry name" value="HMG_BOX_2"/>
    <property type="match status" value="1"/>
</dbReference>
<dbReference type="PANTHER" id="PTHR10270">
    <property type="entry name" value="SOX TRANSCRIPTION FACTOR"/>
    <property type="match status" value="1"/>
</dbReference>
<dbReference type="CDD" id="cd01389">
    <property type="entry name" value="HMG-box_ROX1-like"/>
    <property type="match status" value="1"/>
</dbReference>
<dbReference type="GO" id="GO:0001228">
    <property type="term" value="F:DNA-binding transcription activator activity, RNA polymerase II-specific"/>
    <property type="evidence" value="ECO:0007669"/>
    <property type="project" value="TreeGrafter"/>
</dbReference>
<dbReference type="AlphaFoldDB" id="A0AAD6V4Y9"/>
<evidence type="ECO:0000313" key="6">
    <source>
        <dbReference type="EMBL" id="KAJ7199665.1"/>
    </source>
</evidence>
<dbReference type="GO" id="GO:0000978">
    <property type="term" value="F:RNA polymerase II cis-regulatory region sequence-specific DNA binding"/>
    <property type="evidence" value="ECO:0007669"/>
    <property type="project" value="TreeGrafter"/>
</dbReference>
<evidence type="ECO:0000256" key="4">
    <source>
        <dbReference type="SAM" id="MobiDB-lite"/>
    </source>
</evidence>
<dbReference type="PANTHER" id="PTHR10270:SF161">
    <property type="entry name" value="SEX-DETERMINING REGION Y PROTEIN"/>
    <property type="match status" value="1"/>
</dbReference>
<evidence type="ECO:0000256" key="1">
    <source>
        <dbReference type="ARBA" id="ARBA00023125"/>
    </source>
</evidence>
<dbReference type="InterPro" id="IPR036910">
    <property type="entry name" value="HMG_box_dom_sf"/>
</dbReference>
<feature type="region of interest" description="Disordered" evidence="4">
    <location>
        <begin position="1"/>
        <end position="27"/>
    </location>
</feature>
<dbReference type="SMART" id="SM00398">
    <property type="entry name" value="HMG"/>
    <property type="match status" value="1"/>
</dbReference>
<feature type="DNA-binding region" description="HMG box" evidence="3">
    <location>
        <begin position="23"/>
        <end position="89"/>
    </location>
</feature>
<feature type="domain" description="HMG box" evidence="5">
    <location>
        <begin position="23"/>
        <end position="89"/>
    </location>
</feature>
<evidence type="ECO:0000256" key="2">
    <source>
        <dbReference type="ARBA" id="ARBA00023163"/>
    </source>
</evidence>
<dbReference type="GO" id="GO:0000122">
    <property type="term" value="P:negative regulation of transcription by RNA polymerase II"/>
    <property type="evidence" value="ECO:0007669"/>
    <property type="project" value="TreeGrafter"/>
</dbReference>
<evidence type="ECO:0000259" key="5">
    <source>
        <dbReference type="PROSITE" id="PS50118"/>
    </source>
</evidence>
<name>A0AAD6V4Y9_9AGAR</name>
<dbReference type="InterPro" id="IPR009071">
    <property type="entry name" value="HMG_box_dom"/>
</dbReference>
<dbReference type="GO" id="GO:0030154">
    <property type="term" value="P:cell differentiation"/>
    <property type="evidence" value="ECO:0007669"/>
    <property type="project" value="TreeGrafter"/>
</dbReference>
<evidence type="ECO:0000256" key="3">
    <source>
        <dbReference type="PROSITE-ProRule" id="PRU00267"/>
    </source>
</evidence>
<evidence type="ECO:0000313" key="7">
    <source>
        <dbReference type="Proteomes" id="UP001219525"/>
    </source>
</evidence>
<sequence length="151" mass="17204">MGSARALDGPEERRPKRGDEDYVPRPPNPFMLFRSWYCWYWKWRRQPGVNLNDAASREWNAFSPEERAPWEALAKEKKKEHETLYPNYKYKPQSRSANSHVSASGSTTAPRSNQSTSSVSASPPYRPSQNANEASLQDPLFLVLQVASGLC</sequence>
<feature type="region of interest" description="Disordered" evidence="4">
    <location>
        <begin position="79"/>
        <end position="133"/>
    </location>
</feature>
<feature type="compositionally biased region" description="Polar residues" evidence="4">
    <location>
        <begin position="93"/>
        <end position="133"/>
    </location>
</feature>
<keyword evidence="7" id="KW-1185">Reference proteome</keyword>
<proteinExistence type="predicted"/>
<accession>A0AAD6V4Y9</accession>
<feature type="compositionally biased region" description="Basic and acidic residues" evidence="4">
    <location>
        <begin position="8"/>
        <end position="23"/>
    </location>
</feature>
<keyword evidence="1 3" id="KW-0238">DNA-binding</keyword>
<comment type="caution">
    <text evidence="6">The sequence shown here is derived from an EMBL/GenBank/DDBJ whole genome shotgun (WGS) entry which is preliminary data.</text>
</comment>
<dbReference type="EMBL" id="JARJCW010000067">
    <property type="protein sequence ID" value="KAJ7199665.1"/>
    <property type="molecule type" value="Genomic_DNA"/>
</dbReference>
<dbReference type="InterPro" id="IPR050140">
    <property type="entry name" value="SRY-related_HMG-box_TF-like"/>
</dbReference>
<dbReference type="Proteomes" id="UP001219525">
    <property type="component" value="Unassembled WGS sequence"/>
</dbReference>
<dbReference type="Pfam" id="PF00505">
    <property type="entry name" value="HMG_box"/>
    <property type="match status" value="1"/>
</dbReference>
<protein>
    <recommendedName>
        <fullName evidence="5">HMG box domain-containing protein</fullName>
    </recommendedName>
</protein>
<organism evidence="6 7">
    <name type="scientific">Mycena pura</name>
    <dbReference type="NCBI Taxonomy" id="153505"/>
    <lineage>
        <taxon>Eukaryota</taxon>
        <taxon>Fungi</taxon>
        <taxon>Dikarya</taxon>
        <taxon>Basidiomycota</taxon>
        <taxon>Agaricomycotina</taxon>
        <taxon>Agaricomycetes</taxon>
        <taxon>Agaricomycetidae</taxon>
        <taxon>Agaricales</taxon>
        <taxon>Marasmiineae</taxon>
        <taxon>Mycenaceae</taxon>
        <taxon>Mycena</taxon>
    </lineage>
</organism>
<dbReference type="Gene3D" id="1.10.30.10">
    <property type="entry name" value="High mobility group box domain"/>
    <property type="match status" value="1"/>
</dbReference>
<reference evidence="6" key="1">
    <citation type="submission" date="2023-03" db="EMBL/GenBank/DDBJ databases">
        <title>Massive genome expansion in bonnet fungi (Mycena s.s.) driven by repeated elements and novel gene families across ecological guilds.</title>
        <authorList>
            <consortium name="Lawrence Berkeley National Laboratory"/>
            <person name="Harder C.B."/>
            <person name="Miyauchi S."/>
            <person name="Viragh M."/>
            <person name="Kuo A."/>
            <person name="Thoen E."/>
            <person name="Andreopoulos B."/>
            <person name="Lu D."/>
            <person name="Skrede I."/>
            <person name="Drula E."/>
            <person name="Henrissat B."/>
            <person name="Morin E."/>
            <person name="Kohler A."/>
            <person name="Barry K."/>
            <person name="LaButti K."/>
            <person name="Morin E."/>
            <person name="Salamov A."/>
            <person name="Lipzen A."/>
            <person name="Mereny Z."/>
            <person name="Hegedus B."/>
            <person name="Baldrian P."/>
            <person name="Stursova M."/>
            <person name="Weitz H."/>
            <person name="Taylor A."/>
            <person name="Grigoriev I.V."/>
            <person name="Nagy L.G."/>
            <person name="Martin F."/>
            <person name="Kauserud H."/>
        </authorList>
    </citation>
    <scope>NUCLEOTIDE SEQUENCE</scope>
    <source>
        <strain evidence="6">9144</strain>
    </source>
</reference>